<dbReference type="Gene3D" id="2.30.42.10">
    <property type="match status" value="2"/>
</dbReference>
<keyword evidence="10 11" id="KW-0472">Membrane</keyword>
<dbReference type="PANTHER" id="PTHR42837:SF2">
    <property type="entry name" value="MEMBRANE METALLOPROTEASE ARASP2, CHLOROPLASTIC-RELATED"/>
    <property type="match status" value="1"/>
</dbReference>
<evidence type="ECO:0000313" key="14">
    <source>
        <dbReference type="Proteomes" id="UP000193136"/>
    </source>
</evidence>
<evidence type="ECO:0000256" key="3">
    <source>
        <dbReference type="ARBA" id="ARBA00007931"/>
    </source>
</evidence>
<dbReference type="GO" id="GO:0046872">
    <property type="term" value="F:metal ion binding"/>
    <property type="evidence" value="ECO:0007669"/>
    <property type="project" value="UniProtKB-KW"/>
</dbReference>
<dbReference type="SUPFAM" id="SSF50156">
    <property type="entry name" value="PDZ domain-like"/>
    <property type="match status" value="2"/>
</dbReference>
<sequence length="453" mass="48154">MITLFSGILMLGVLVFVHELGHFCIAKWSGVKVLKFSLGFGPQLFSRQWGETEYLISAIPLGGYVQMLGEGGSEDGEEAELSEAEKARSFAHKPIGIRTAIVAAGPIMNLVLPFVLLPISFLIGVNVPAFLDSAPCVGYVVADSSGAAAGIRAGDCILAVNGDPVASWNETNQALIGHAGSQLVLSVDRSGRQLELPLKVIGDDIEDLQLQALGLLPPRAATVGAVSPEMPAGKAGMQVGDRILAIDGTPVTSWYDLKRLIQQGGGKSLEFTLERGGMQVRLDIAPESRDGGYLIGIAPAEESVFKRFGLGASIRAGAGQAVDIIKLTLVFIQKLFSGHVSAKNIGGPIMVFQMAGQAVQSGVTTVLTILAFLSIQLGILNLLPIPILDGGHLFFYLFEFVFRRPLSMRAREMLQQLGLALIVMLMVLAFYNDFTRLDLFGGLFSWLSGGAGG</sequence>
<evidence type="ECO:0000256" key="11">
    <source>
        <dbReference type="RuleBase" id="RU362031"/>
    </source>
</evidence>
<evidence type="ECO:0000256" key="1">
    <source>
        <dbReference type="ARBA" id="ARBA00001947"/>
    </source>
</evidence>
<evidence type="ECO:0000256" key="5">
    <source>
        <dbReference type="ARBA" id="ARBA00022692"/>
    </source>
</evidence>
<dbReference type="STRING" id="1969733.B5V00_09565"/>
<keyword evidence="5 11" id="KW-0812">Transmembrane</keyword>
<comment type="caution">
    <text evidence="13">The sequence shown here is derived from an EMBL/GenBank/DDBJ whole genome shotgun (WGS) entry which is preliminary data.</text>
</comment>
<dbReference type="InterPro" id="IPR041489">
    <property type="entry name" value="PDZ_6"/>
</dbReference>
<keyword evidence="4 13" id="KW-0645">Protease</keyword>
<comment type="cofactor">
    <cofactor evidence="1 11">
        <name>Zn(2+)</name>
        <dbReference type="ChEBI" id="CHEBI:29105"/>
    </cofactor>
</comment>
<dbReference type="NCBIfam" id="TIGR00054">
    <property type="entry name" value="RIP metalloprotease RseP"/>
    <property type="match status" value="1"/>
</dbReference>
<dbReference type="InterPro" id="IPR001478">
    <property type="entry name" value="PDZ"/>
</dbReference>
<evidence type="ECO:0000256" key="2">
    <source>
        <dbReference type="ARBA" id="ARBA00004141"/>
    </source>
</evidence>
<dbReference type="Proteomes" id="UP000193136">
    <property type="component" value="Unassembled WGS sequence"/>
</dbReference>
<keyword evidence="8 11" id="KW-1133">Transmembrane helix</keyword>
<feature type="transmembrane region" description="Helical" evidence="11">
    <location>
        <begin position="100"/>
        <end position="123"/>
    </location>
</feature>
<keyword evidence="7 11" id="KW-0862">Zinc</keyword>
<dbReference type="AlphaFoldDB" id="A0A1X0Y2Y8"/>
<dbReference type="PROSITE" id="PS50106">
    <property type="entry name" value="PDZ"/>
    <property type="match status" value="1"/>
</dbReference>
<proteinExistence type="inferred from homology"/>
<comment type="subcellular location">
    <subcellularLocation>
        <location evidence="2">Membrane</location>
        <topology evidence="2">Multi-pass membrane protein</topology>
    </subcellularLocation>
</comment>
<protein>
    <recommendedName>
        <fullName evidence="11">Zinc metalloprotease</fullName>
        <ecNumber evidence="11">3.4.24.-</ecNumber>
    </recommendedName>
</protein>
<dbReference type="OrthoDB" id="9782003at2"/>
<dbReference type="GO" id="GO:0016020">
    <property type="term" value="C:membrane"/>
    <property type="evidence" value="ECO:0007669"/>
    <property type="project" value="UniProtKB-SubCell"/>
</dbReference>
<keyword evidence="11" id="KW-0479">Metal-binding</keyword>
<dbReference type="Pfam" id="PF02163">
    <property type="entry name" value="Peptidase_M50"/>
    <property type="match status" value="1"/>
</dbReference>
<name>A0A1X0Y2Y8_9BACT</name>
<dbReference type="InterPro" id="IPR036034">
    <property type="entry name" value="PDZ_sf"/>
</dbReference>
<comment type="similarity">
    <text evidence="3 11">Belongs to the peptidase M50B family.</text>
</comment>
<dbReference type="SMART" id="SM00228">
    <property type="entry name" value="PDZ"/>
    <property type="match status" value="2"/>
</dbReference>
<evidence type="ECO:0000259" key="12">
    <source>
        <dbReference type="PROSITE" id="PS50106"/>
    </source>
</evidence>
<dbReference type="PANTHER" id="PTHR42837">
    <property type="entry name" value="REGULATOR OF SIGMA-E PROTEASE RSEP"/>
    <property type="match status" value="1"/>
</dbReference>
<dbReference type="CDD" id="cd06163">
    <property type="entry name" value="S2P-M50_PDZ_RseP-like"/>
    <property type="match status" value="2"/>
</dbReference>
<evidence type="ECO:0000256" key="4">
    <source>
        <dbReference type="ARBA" id="ARBA00022670"/>
    </source>
</evidence>
<feature type="domain" description="PDZ" evidence="12">
    <location>
        <begin position="184"/>
        <end position="253"/>
    </location>
</feature>
<evidence type="ECO:0000256" key="10">
    <source>
        <dbReference type="ARBA" id="ARBA00023136"/>
    </source>
</evidence>
<dbReference type="GO" id="GO:0006508">
    <property type="term" value="P:proteolysis"/>
    <property type="evidence" value="ECO:0007669"/>
    <property type="project" value="UniProtKB-KW"/>
</dbReference>
<evidence type="ECO:0000313" key="13">
    <source>
        <dbReference type="EMBL" id="ORJ59523.1"/>
    </source>
</evidence>
<keyword evidence="6 11" id="KW-0378">Hydrolase</keyword>
<dbReference type="GO" id="GO:0004222">
    <property type="term" value="F:metalloendopeptidase activity"/>
    <property type="evidence" value="ECO:0007669"/>
    <property type="project" value="InterPro"/>
</dbReference>
<reference evidence="13 14" key="1">
    <citation type="submission" date="2017-03" db="EMBL/GenBank/DDBJ databases">
        <title>Genome sequence of Geothermobacter sp. EPR-M, Deep-Sea Iron Reducer.</title>
        <authorList>
            <person name="Tully B."/>
            <person name="Savalia P."/>
            <person name="Abuyen K."/>
            <person name="Baughan C."/>
            <person name="Romero E."/>
            <person name="Ronkowski C."/>
            <person name="Torres B."/>
            <person name="Tremblay J."/>
            <person name="Trujillo A."/>
            <person name="Tyler M."/>
            <person name="Perez-Rodriguez I."/>
            <person name="Amend J."/>
        </authorList>
    </citation>
    <scope>NUCLEOTIDE SEQUENCE [LARGE SCALE GENOMIC DNA]</scope>
    <source>
        <strain evidence="13 14">EPR-M</strain>
    </source>
</reference>
<evidence type="ECO:0000256" key="8">
    <source>
        <dbReference type="ARBA" id="ARBA00022989"/>
    </source>
</evidence>
<dbReference type="EMBL" id="NAAD01000011">
    <property type="protein sequence ID" value="ORJ59523.1"/>
    <property type="molecule type" value="Genomic_DNA"/>
</dbReference>
<dbReference type="CDD" id="cd23081">
    <property type="entry name" value="cpPDZ_EcRseP-like"/>
    <property type="match status" value="1"/>
</dbReference>
<dbReference type="Pfam" id="PF17820">
    <property type="entry name" value="PDZ_6"/>
    <property type="match status" value="2"/>
</dbReference>
<dbReference type="InterPro" id="IPR008915">
    <property type="entry name" value="Peptidase_M50"/>
</dbReference>
<dbReference type="EC" id="3.4.24.-" evidence="11"/>
<evidence type="ECO:0000256" key="6">
    <source>
        <dbReference type="ARBA" id="ARBA00022801"/>
    </source>
</evidence>
<accession>A0A1X0Y2Y8</accession>
<dbReference type="InterPro" id="IPR004387">
    <property type="entry name" value="Pept_M50_Zn"/>
</dbReference>
<feature type="transmembrane region" description="Helical" evidence="11">
    <location>
        <begin position="414"/>
        <end position="431"/>
    </location>
</feature>
<feature type="transmembrane region" description="Helical" evidence="11">
    <location>
        <begin position="385"/>
        <end position="402"/>
    </location>
</feature>
<keyword evidence="14" id="KW-1185">Reference proteome</keyword>
<keyword evidence="9 11" id="KW-0482">Metalloprotease</keyword>
<evidence type="ECO:0000256" key="7">
    <source>
        <dbReference type="ARBA" id="ARBA00022833"/>
    </source>
</evidence>
<organism evidence="13 14">
    <name type="scientific">Geothermobacter hydrogeniphilus</name>
    <dbReference type="NCBI Taxonomy" id="1969733"/>
    <lineage>
        <taxon>Bacteria</taxon>
        <taxon>Pseudomonadati</taxon>
        <taxon>Thermodesulfobacteriota</taxon>
        <taxon>Desulfuromonadia</taxon>
        <taxon>Desulfuromonadales</taxon>
        <taxon>Geothermobacteraceae</taxon>
        <taxon>Geothermobacter</taxon>
    </lineage>
</organism>
<dbReference type="RefSeq" id="WP_085010567.1">
    <property type="nucleotide sequence ID" value="NZ_NAAD01000011.1"/>
</dbReference>
<gene>
    <name evidence="13" type="ORF">B5V00_09565</name>
</gene>
<evidence type="ECO:0000256" key="9">
    <source>
        <dbReference type="ARBA" id="ARBA00023049"/>
    </source>
</evidence>